<protein>
    <submittedName>
        <fullName evidence="2">Uncharacterized protein</fullName>
    </submittedName>
</protein>
<dbReference type="EMBL" id="LT978514">
    <property type="protein sequence ID" value="SPC23688.1"/>
    <property type="molecule type" value="Genomic_DNA"/>
</dbReference>
<dbReference type="InterPro" id="IPR042100">
    <property type="entry name" value="Bug_dom1"/>
</dbReference>
<evidence type="ECO:0000313" key="3">
    <source>
        <dbReference type="Proteomes" id="UP000257139"/>
    </source>
</evidence>
<gene>
    <name evidence="2" type="ORF">CBM2594_B80117</name>
</gene>
<dbReference type="Pfam" id="PF03401">
    <property type="entry name" value="TctC"/>
    <property type="match status" value="1"/>
</dbReference>
<dbReference type="PIRSF" id="PIRSF017082">
    <property type="entry name" value="YflP"/>
    <property type="match status" value="1"/>
</dbReference>
<dbReference type="Gene3D" id="3.40.190.150">
    <property type="entry name" value="Bordetella uptake gene, domain 1"/>
    <property type="match status" value="1"/>
</dbReference>
<sequence length="329" mass="34313">MSRKLKRSSCLPPLTAVLAGALSLFACSAHAAYPERAIRLIVPFSAGGSSDLQARMLADRLGKLYGQTVVVENRPGAGGHIGGKAVADATPDGYTLLLGSIGLHATYGTYPKLNYNPATDLKVVTVLAEMPHVVVVNPQIQVANLKQLAEAAAKRPQGMTFGSAGVGSSVHMIGELFRVATGAPLTHVPYKGSSAAMADLLGGQIDMMFENPPTTLGYIRAGKLRAVAVTGKTRLPALPQVPTAAESGVPGLVATSWTTIAVGAKVPEAIADKLNTDIRAIVASQEFRNGLAEQGMTPVANTRDAAAKFIGAEKARWDEVIRKAKLNAE</sequence>
<dbReference type="Proteomes" id="UP000257139">
    <property type="component" value="Chromosome CBM2594_b"/>
</dbReference>
<organism evidence="2 3">
    <name type="scientific">Cupriavidus taiwanensis</name>
    <dbReference type="NCBI Taxonomy" id="164546"/>
    <lineage>
        <taxon>Bacteria</taxon>
        <taxon>Pseudomonadati</taxon>
        <taxon>Pseudomonadota</taxon>
        <taxon>Betaproteobacteria</taxon>
        <taxon>Burkholderiales</taxon>
        <taxon>Burkholderiaceae</taxon>
        <taxon>Cupriavidus</taxon>
    </lineage>
</organism>
<comment type="similarity">
    <text evidence="1">Belongs to the UPF0065 (bug) family.</text>
</comment>
<reference evidence="2 3" key="1">
    <citation type="submission" date="2018-01" db="EMBL/GenBank/DDBJ databases">
        <authorList>
            <person name="Clerissi C."/>
        </authorList>
    </citation>
    <scope>NUCLEOTIDE SEQUENCE [LARGE SCALE GENOMIC DNA]</scope>
    <source>
        <strain evidence="2">Cupriavidus taiwanensis STM 6021</strain>
    </source>
</reference>
<dbReference type="InterPro" id="IPR005064">
    <property type="entry name" value="BUG"/>
</dbReference>
<accession>A0A375DUF7</accession>
<proteinExistence type="inferred from homology"/>
<dbReference type="PANTHER" id="PTHR42928">
    <property type="entry name" value="TRICARBOXYLATE-BINDING PROTEIN"/>
    <property type="match status" value="1"/>
</dbReference>
<dbReference type="Gene3D" id="3.40.190.10">
    <property type="entry name" value="Periplasmic binding protein-like II"/>
    <property type="match status" value="1"/>
</dbReference>
<dbReference type="PROSITE" id="PS51257">
    <property type="entry name" value="PROKAR_LIPOPROTEIN"/>
    <property type="match status" value="1"/>
</dbReference>
<name>A0A375DUF7_9BURK</name>
<dbReference type="PANTHER" id="PTHR42928:SF5">
    <property type="entry name" value="BLR1237 PROTEIN"/>
    <property type="match status" value="1"/>
</dbReference>
<dbReference type="RefSeq" id="WP_051373442.1">
    <property type="nucleotide sequence ID" value="NZ_LT976860.1"/>
</dbReference>
<dbReference type="AlphaFoldDB" id="A0A375DUF7"/>
<dbReference type="CDD" id="cd07012">
    <property type="entry name" value="PBP2_Bug_TTT"/>
    <property type="match status" value="1"/>
</dbReference>
<evidence type="ECO:0000256" key="1">
    <source>
        <dbReference type="ARBA" id="ARBA00006987"/>
    </source>
</evidence>
<dbReference type="SUPFAM" id="SSF53850">
    <property type="entry name" value="Periplasmic binding protein-like II"/>
    <property type="match status" value="1"/>
</dbReference>
<evidence type="ECO:0000313" key="2">
    <source>
        <dbReference type="EMBL" id="SPC23688.1"/>
    </source>
</evidence>